<dbReference type="InterPro" id="IPR036380">
    <property type="entry name" value="Isochorismatase-like_sf"/>
</dbReference>
<dbReference type="GeneID" id="39601817"/>
<dbReference type="AlphaFoldDB" id="A0A443HZU4"/>
<keyword evidence="5" id="KW-1185">Reference proteome</keyword>
<dbReference type="VEuPathDB" id="FungiDB:C8Q69DRAFT_503964"/>
<name>A0A443HZU4_BYSSP</name>
<dbReference type="PANTHER" id="PTHR43540:SF1">
    <property type="entry name" value="ISOCHORISMATASE HYDROLASE"/>
    <property type="match status" value="1"/>
</dbReference>
<dbReference type="GO" id="GO:0016787">
    <property type="term" value="F:hydrolase activity"/>
    <property type="evidence" value="ECO:0007669"/>
    <property type="project" value="UniProtKB-KW"/>
</dbReference>
<dbReference type="EMBL" id="RCNU01000002">
    <property type="protein sequence ID" value="RWQ97293.1"/>
    <property type="molecule type" value="Genomic_DNA"/>
</dbReference>
<evidence type="ECO:0000313" key="4">
    <source>
        <dbReference type="EMBL" id="RWQ97293.1"/>
    </source>
</evidence>
<dbReference type="SUPFAM" id="SSF52499">
    <property type="entry name" value="Isochorismatase-like hydrolases"/>
    <property type="match status" value="1"/>
</dbReference>
<keyword evidence="2 4" id="KW-0378">Hydrolase</keyword>
<proteinExistence type="inferred from homology"/>
<evidence type="ECO:0000313" key="5">
    <source>
        <dbReference type="Proteomes" id="UP000283841"/>
    </source>
</evidence>
<dbReference type="Gene3D" id="3.40.50.850">
    <property type="entry name" value="Isochorismatase-like"/>
    <property type="match status" value="1"/>
</dbReference>
<evidence type="ECO:0000259" key="3">
    <source>
        <dbReference type="Pfam" id="PF00857"/>
    </source>
</evidence>
<comment type="caution">
    <text evidence="4">The sequence shown here is derived from an EMBL/GenBank/DDBJ whole genome shotgun (WGS) entry which is preliminary data.</text>
</comment>
<dbReference type="RefSeq" id="XP_028486938.1">
    <property type="nucleotide sequence ID" value="XM_028632540.1"/>
</dbReference>
<dbReference type="Pfam" id="PF00857">
    <property type="entry name" value="Isochorismatase"/>
    <property type="match status" value="1"/>
</dbReference>
<dbReference type="InterPro" id="IPR000868">
    <property type="entry name" value="Isochorismatase-like_dom"/>
</dbReference>
<gene>
    <name evidence="4" type="ORF">C8Q69DRAFT_503964</name>
</gene>
<dbReference type="InterPro" id="IPR050272">
    <property type="entry name" value="Isochorismatase-like_hydrls"/>
</dbReference>
<protein>
    <submittedName>
        <fullName evidence="4">Cysteine hydrolase family protein</fullName>
    </submittedName>
</protein>
<reference evidence="4 5" key="1">
    <citation type="journal article" date="2018" name="Front. Microbiol.">
        <title>Genomic and genetic insights into a cosmopolitan fungus, Paecilomyces variotii (Eurotiales).</title>
        <authorList>
            <person name="Urquhart A.S."/>
            <person name="Mondo S.J."/>
            <person name="Makela M.R."/>
            <person name="Hane J.K."/>
            <person name="Wiebenga A."/>
            <person name="He G."/>
            <person name="Mihaltcheva S."/>
            <person name="Pangilinan J."/>
            <person name="Lipzen A."/>
            <person name="Barry K."/>
            <person name="de Vries R.P."/>
            <person name="Grigoriev I.V."/>
            <person name="Idnurm A."/>
        </authorList>
    </citation>
    <scope>NUCLEOTIDE SEQUENCE [LARGE SCALE GENOMIC DNA]</scope>
    <source>
        <strain evidence="4 5">CBS 101075</strain>
    </source>
</reference>
<evidence type="ECO:0000256" key="1">
    <source>
        <dbReference type="ARBA" id="ARBA00006336"/>
    </source>
</evidence>
<organism evidence="4 5">
    <name type="scientific">Byssochlamys spectabilis</name>
    <name type="common">Paecilomyces variotii</name>
    <dbReference type="NCBI Taxonomy" id="264951"/>
    <lineage>
        <taxon>Eukaryota</taxon>
        <taxon>Fungi</taxon>
        <taxon>Dikarya</taxon>
        <taxon>Ascomycota</taxon>
        <taxon>Pezizomycotina</taxon>
        <taxon>Eurotiomycetes</taxon>
        <taxon>Eurotiomycetidae</taxon>
        <taxon>Eurotiales</taxon>
        <taxon>Thermoascaceae</taxon>
        <taxon>Paecilomyces</taxon>
    </lineage>
</organism>
<dbReference type="PANTHER" id="PTHR43540">
    <property type="entry name" value="PEROXYUREIDOACRYLATE/UREIDOACRYLATE AMIDOHYDROLASE-RELATED"/>
    <property type="match status" value="1"/>
</dbReference>
<feature type="domain" description="Isochorismatase-like" evidence="3">
    <location>
        <begin position="17"/>
        <end position="178"/>
    </location>
</feature>
<sequence>MAASVTSSSLSFGENYAILNLDWMTGLINAVKDTSEGQTLIENCVKWNDAIHQTFPRPLTVFSTLSFSPGQPEVKPNSPFAKLIAPYGDLSKASPEVQIDDHFKVDEKDIVVEKTRWCASIGNALEQILQARNINTVIISGLSLSGVVMSTIYRLFDLDYMIYVIRDNVLELPVNQTAEFTYVMLDMLLPKMGLKVISLGEALQALGNS</sequence>
<evidence type="ECO:0000256" key="2">
    <source>
        <dbReference type="ARBA" id="ARBA00022801"/>
    </source>
</evidence>
<accession>A0A443HZU4</accession>
<dbReference type="Proteomes" id="UP000283841">
    <property type="component" value="Unassembled WGS sequence"/>
</dbReference>
<comment type="similarity">
    <text evidence="1">Belongs to the isochorismatase family.</text>
</comment>